<evidence type="ECO:0000313" key="1">
    <source>
        <dbReference type="EMBL" id="CAG6725514.1"/>
    </source>
</evidence>
<accession>A0A8D8YBG8</accession>
<dbReference type="AlphaFoldDB" id="A0A8D8YBG8"/>
<dbReference type="EMBL" id="HBUF01215367">
    <property type="protein sequence ID" value="CAG6666949.1"/>
    <property type="molecule type" value="Transcribed_RNA"/>
</dbReference>
<dbReference type="EMBL" id="HBUF01121049">
    <property type="protein sequence ID" value="CAG6642147.1"/>
    <property type="molecule type" value="Transcribed_RNA"/>
</dbReference>
<dbReference type="EMBL" id="HBUF01215368">
    <property type="protein sequence ID" value="CAG6666951.1"/>
    <property type="molecule type" value="Transcribed_RNA"/>
</dbReference>
<organism evidence="1">
    <name type="scientific">Cacopsylla melanoneura</name>
    <dbReference type="NCBI Taxonomy" id="428564"/>
    <lineage>
        <taxon>Eukaryota</taxon>
        <taxon>Metazoa</taxon>
        <taxon>Ecdysozoa</taxon>
        <taxon>Arthropoda</taxon>
        <taxon>Hexapoda</taxon>
        <taxon>Insecta</taxon>
        <taxon>Pterygota</taxon>
        <taxon>Neoptera</taxon>
        <taxon>Paraneoptera</taxon>
        <taxon>Hemiptera</taxon>
        <taxon>Sternorrhyncha</taxon>
        <taxon>Psylloidea</taxon>
        <taxon>Psyllidae</taxon>
        <taxon>Psyllinae</taxon>
        <taxon>Cacopsylla</taxon>
    </lineage>
</organism>
<dbReference type="EMBL" id="HBUF01553251">
    <property type="protein sequence ID" value="CAG6759620.1"/>
    <property type="molecule type" value="Transcribed_RNA"/>
</dbReference>
<dbReference type="EMBL" id="HBUF01553253">
    <property type="protein sequence ID" value="CAG6759624.1"/>
    <property type="molecule type" value="Transcribed_RNA"/>
</dbReference>
<name>A0A8D8YBG8_9HEMI</name>
<sequence length="139" mass="16231">MIRRLVLTLQLKDGSPSQTCLDICPFGCTTTMLLRDSTRPSSTHYPPTCSTSAKCVVVVNVHTVLSTTWQSLYPPLLYSYYPCLYLVLYLFRRYKVTSYCDELLCEYKKPVNVFLSDNKEFLSFKRSRETLKKWKIKFV</sequence>
<protein>
    <submittedName>
        <fullName evidence="1">Uncharacterized protein</fullName>
    </submittedName>
</protein>
<dbReference type="EMBL" id="HBUF01369706">
    <property type="protein sequence ID" value="CAG6725512.1"/>
    <property type="molecule type" value="Transcribed_RNA"/>
</dbReference>
<dbReference type="EMBL" id="HBUF01553252">
    <property type="protein sequence ID" value="CAG6759622.1"/>
    <property type="molecule type" value="Transcribed_RNA"/>
</dbReference>
<dbReference type="EMBL" id="HBUF01369707">
    <property type="protein sequence ID" value="CAG6725514.1"/>
    <property type="molecule type" value="Transcribed_RNA"/>
</dbReference>
<reference evidence="1" key="1">
    <citation type="submission" date="2021-05" db="EMBL/GenBank/DDBJ databases">
        <authorList>
            <person name="Alioto T."/>
            <person name="Alioto T."/>
            <person name="Gomez Garrido J."/>
        </authorList>
    </citation>
    <scope>NUCLEOTIDE SEQUENCE</scope>
</reference>
<proteinExistence type="predicted"/>
<dbReference type="EMBL" id="HBUF01121048">
    <property type="protein sequence ID" value="CAG6642143.1"/>
    <property type="molecule type" value="Transcribed_RNA"/>
</dbReference>